<accession>A0A0K2YSL5</accession>
<reference evidence="1" key="1">
    <citation type="journal article" date="2015" name="J. Virol.">
        <title>Out of the reservoir: Phenotypic and genotypic characterization of a novel cowpox virus isolated from a common vole.</title>
        <authorList>
            <person name="Hoffmann D."/>
            <person name="Franke A."/>
            <person name="Jenckel M."/>
            <person name="Tamosiunaite A."/>
            <person name="Schluckebier J."/>
            <person name="Granzow H."/>
            <person name="Hoffmann B."/>
            <person name="Fischer S."/>
            <person name="Ulrich R.G."/>
            <person name="Hoper D."/>
            <person name="Goller K."/>
            <person name="Osterrieder N."/>
            <person name="Beer M."/>
        </authorList>
    </citation>
    <scope>NUCLEOTIDE SEQUENCE [LARGE SCALE GENOMIC DNA]</scope>
    <source>
        <strain evidence="1">FM2292</strain>
    </source>
</reference>
<reference evidence="1" key="2">
    <citation type="submission" date="2015-05" db="EMBL/GenBank/DDBJ databases">
        <title>Utilizing next-generation sequencing to resolve the backbone and inform taxonomy of the Core Goodeniaceae.</title>
        <authorList>
            <person name="Michener P.S."/>
            <person name="Gardner A.G."/>
            <person name="Jabaily R.S."/>
            <person name="Sessa E."/>
        </authorList>
    </citation>
    <scope>NUCLEOTIDE SEQUENCE</scope>
    <source>
        <strain evidence="1">FM2292</strain>
    </source>
</reference>
<organismHost>
    <name type="scientific">Felis catus</name>
    <name type="common">Cat</name>
    <name type="synonym">Felis silvestris catus</name>
    <dbReference type="NCBI Taxonomy" id="9685"/>
</organismHost>
<organismHost>
    <name type="scientific">Apodemus sylvaticus</name>
    <name type="common">European woodmouse</name>
    <dbReference type="NCBI Taxonomy" id="10129"/>
</organismHost>
<sequence>MVGICSTAVSHSSLTAVDVLDKTTPMFNKGHFTRLLNPCLINVANEGSSSTTIEFSSRGCGMMNDGMLFD</sequence>
<protein>
    <submittedName>
        <fullName evidence="1">Uncharacterized protein</fullName>
    </submittedName>
</protein>
<organismHost>
    <name type="scientific">Homo sapiens</name>
    <name type="common">Human</name>
    <dbReference type="NCBI Taxonomy" id="9606"/>
</organismHost>
<organismHost>
    <name type="scientific">Loxodonta africana</name>
    <name type="common">African elephant</name>
    <dbReference type="NCBI Taxonomy" id="9785"/>
</organismHost>
<dbReference type="Proteomes" id="UP000154367">
    <property type="component" value="Segment"/>
</dbReference>
<evidence type="ECO:0000313" key="1">
    <source>
        <dbReference type="EMBL" id="CRL86947.1"/>
    </source>
</evidence>
<dbReference type="EMBL" id="LN864566">
    <property type="protein sequence ID" value="CRL86947.1"/>
    <property type="molecule type" value="Genomic_DNA"/>
</dbReference>
<organism evidence="1">
    <name type="scientific">Cowpox virus</name>
    <name type="common">CPV</name>
    <dbReference type="NCBI Taxonomy" id="10243"/>
    <lineage>
        <taxon>Viruses</taxon>
        <taxon>Varidnaviria</taxon>
        <taxon>Bamfordvirae</taxon>
        <taxon>Nucleocytoviricota</taxon>
        <taxon>Pokkesviricetes</taxon>
        <taxon>Chitovirales</taxon>
        <taxon>Poxviridae</taxon>
        <taxon>Chordopoxvirinae</taxon>
        <taxon>Orthopoxvirus</taxon>
        <taxon>Orthopoxvirus cowpox</taxon>
    </lineage>
</organism>
<organismHost>
    <name type="scientific">Bos taurus</name>
    <name type="common">Bovine</name>
    <dbReference type="NCBI Taxonomy" id="9913"/>
</organismHost>
<proteinExistence type="predicted"/>
<organismHost>
    <name type="scientific">Microtus agrestis</name>
    <name type="common">Short-tailed field vole</name>
    <dbReference type="NCBI Taxonomy" id="29092"/>
</organismHost>
<organismHost>
    <name type="scientific">Myodes glareolus</name>
    <name type="common">Bank vole</name>
    <name type="synonym">Clethrionomys glareolus</name>
    <dbReference type="NCBI Taxonomy" id="447135"/>
</organismHost>
<name>A0A0K2YSL5_COWPX</name>
<organismHost>
    <name type="scientific">Mus musculus</name>
    <name type="common">Mouse</name>
    <dbReference type="NCBI Taxonomy" id="10090"/>
</organismHost>
<gene>
    <name evidence="1" type="primary">gCPXV0084</name>
</gene>